<keyword evidence="1" id="KW-0812">Transmembrane</keyword>
<sequence length="135" mass="13939">MPITKPVLALYGGSLLACIIMLGVQVSGSGGFLLPLIASILATLAHLGLGVWWIAQKVRGNPRANGGAIAAGIIALLAGASWASWALVAWDDFRAGMELPSINIAGLPAFILTPLTIALCVGAAIQLRRREKSAQ</sequence>
<comment type="caution">
    <text evidence="2">The sequence shown here is derived from an EMBL/GenBank/DDBJ whole genome shotgun (WGS) entry which is preliminary data.</text>
</comment>
<feature type="transmembrane region" description="Helical" evidence="1">
    <location>
        <begin position="102"/>
        <end position="125"/>
    </location>
</feature>
<dbReference type="Proteomes" id="UP000004384">
    <property type="component" value="Unassembled WGS sequence"/>
</dbReference>
<dbReference type="RefSeq" id="WP_005327250.1">
    <property type="nucleotide sequence ID" value="NZ_ACVP01000008.1"/>
</dbReference>
<dbReference type="PROSITE" id="PS51257">
    <property type="entry name" value="PROKAR_LIPOPROTEIN"/>
    <property type="match status" value="1"/>
</dbReference>
<evidence type="ECO:0000313" key="2">
    <source>
        <dbReference type="EMBL" id="EET77890.1"/>
    </source>
</evidence>
<evidence type="ECO:0008006" key="4">
    <source>
        <dbReference type="Google" id="ProtNLM"/>
    </source>
</evidence>
<keyword evidence="1" id="KW-0472">Membrane</keyword>
<feature type="transmembrane region" description="Helical" evidence="1">
    <location>
        <begin position="67"/>
        <end position="90"/>
    </location>
</feature>
<dbReference type="AlphaFoldDB" id="C6R7V4"/>
<name>C6R7V4_9CORY</name>
<evidence type="ECO:0000313" key="3">
    <source>
        <dbReference type="Proteomes" id="UP000004384"/>
    </source>
</evidence>
<dbReference type="EMBL" id="ACVP01000008">
    <property type="protein sequence ID" value="EET77890.1"/>
    <property type="molecule type" value="Genomic_DNA"/>
</dbReference>
<accession>C6R7V4</accession>
<gene>
    <name evidence="2" type="ORF">CORTU0001_0999</name>
</gene>
<feature type="transmembrane region" description="Helical" evidence="1">
    <location>
        <begin position="32"/>
        <end position="55"/>
    </location>
</feature>
<protein>
    <recommendedName>
        <fullName evidence="4">MFS transporter</fullName>
    </recommendedName>
</protein>
<evidence type="ECO:0000256" key="1">
    <source>
        <dbReference type="SAM" id="Phobius"/>
    </source>
</evidence>
<proteinExistence type="predicted"/>
<reference evidence="2 3" key="1">
    <citation type="submission" date="2009-06" db="EMBL/GenBank/DDBJ databases">
        <authorList>
            <person name="Dodson R."/>
            <person name="Sebastian Y."/>
            <person name="Madupu R."/>
            <person name="Durkin A.S."/>
            <person name="Torralba M."/>
            <person name="Methe B."/>
            <person name="Sutton G.G."/>
            <person name="Strausberg R.L."/>
            <person name="Nelson K.E."/>
        </authorList>
    </citation>
    <scope>NUCLEOTIDE SEQUENCE [LARGE SCALE GENOMIC DNA]</scope>
    <source>
        <strain evidence="2 3">SK141</strain>
    </source>
</reference>
<organism evidence="2 3">
    <name type="scientific">Corynebacterium tuberculostearicum SK141</name>
    <dbReference type="NCBI Taxonomy" id="553206"/>
    <lineage>
        <taxon>Bacteria</taxon>
        <taxon>Bacillati</taxon>
        <taxon>Actinomycetota</taxon>
        <taxon>Actinomycetes</taxon>
        <taxon>Mycobacteriales</taxon>
        <taxon>Corynebacteriaceae</taxon>
        <taxon>Corynebacterium</taxon>
    </lineage>
</organism>
<keyword evidence="1" id="KW-1133">Transmembrane helix</keyword>
<feature type="transmembrane region" description="Helical" evidence="1">
    <location>
        <begin position="7"/>
        <end position="26"/>
    </location>
</feature>